<keyword evidence="4" id="KW-1185">Reference proteome</keyword>
<dbReference type="EMBL" id="LN714478">
    <property type="protein sequence ID" value="CEL65153.1"/>
    <property type="molecule type" value="Genomic_DNA"/>
</dbReference>
<reference evidence="2" key="2">
    <citation type="submission" date="2011-03" db="EMBL/GenBank/DDBJ databases">
        <title>Comparative genomics and transcriptomics of Neospora caninum and Toxoplasma gondii.</title>
        <authorList>
            <person name="Reid A.J."/>
            <person name="Sohal A."/>
            <person name="Harris D."/>
            <person name="Quail M."/>
            <person name="Sanders M."/>
            <person name="Berriman M."/>
            <person name="Wastling J.M."/>
            <person name="Pain A."/>
        </authorList>
    </citation>
    <scope>NUCLEOTIDE SEQUENCE</scope>
    <source>
        <strain evidence="2">Liverpool</strain>
    </source>
</reference>
<proteinExistence type="predicted"/>
<dbReference type="OMA" id="YLSCTYS"/>
<dbReference type="OrthoDB" id="332938at2759"/>
<dbReference type="VEuPathDB" id="ToxoDB:NCLIV_010120"/>
<dbReference type="Proteomes" id="UP000007494">
    <property type="component" value="Chromosome IV"/>
</dbReference>
<dbReference type="Pfam" id="PF11952">
    <property type="entry name" value="XTBD"/>
    <property type="match status" value="1"/>
</dbReference>
<gene>
    <name evidence="3" type="ORF">BN1204_010120</name>
    <name evidence="2" type="ORF">NCLIV_010120</name>
</gene>
<evidence type="ECO:0000259" key="1">
    <source>
        <dbReference type="PROSITE" id="PS51827"/>
    </source>
</evidence>
<dbReference type="RefSeq" id="XP_003880576.1">
    <property type="nucleotide sequence ID" value="XM_003880527.1"/>
</dbReference>
<evidence type="ECO:0000313" key="3">
    <source>
        <dbReference type="EMBL" id="CEL65153.1"/>
    </source>
</evidence>
<dbReference type="eggNOG" id="ENOG502R0MB">
    <property type="taxonomic scope" value="Eukaryota"/>
</dbReference>
<dbReference type="GeneID" id="13441576"/>
<dbReference type="PROSITE" id="PS51827">
    <property type="entry name" value="XTBD"/>
    <property type="match status" value="1"/>
</dbReference>
<evidence type="ECO:0000313" key="2">
    <source>
        <dbReference type="EMBL" id="CBZ50543.1"/>
    </source>
</evidence>
<protein>
    <recommendedName>
        <fullName evidence="1">XRN2-binding (XTBD) domain-containing protein</fullName>
    </recommendedName>
</protein>
<feature type="domain" description="XRN2-binding (XTBD)" evidence="1">
    <location>
        <begin position="1"/>
        <end position="87"/>
    </location>
</feature>
<dbReference type="AlphaFoldDB" id="F0VA54"/>
<reference evidence="4" key="3">
    <citation type="journal article" date="2012" name="PLoS Pathog.">
        <title>Comparative genomics of the apicomplexan parasites Toxoplasma gondii and Neospora caninum: Coccidia differing in host range and transmission strategy.</title>
        <authorList>
            <person name="Reid A.J."/>
            <person name="Vermont S.J."/>
            <person name="Cotton J.A."/>
            <person name="Harris D."/>
            <person name="Hill-Cawthorne G.A."/>
            <person name="Konen-Waisman S."/>
            <person name="Latham S.M."/>
            <person name="Mourier T."/>
            <person name="Norton R."/>
            <person name="Quail M.A."/>
            <person name="Sanders M."/>
            <person name="Shanmugam D."/>
            <person name="Sohal A."/>
            <person name="Wasmuth J.D."/>
            <person name="Brunk B."/>
            <person name="Grigg M.E."/>
            <person name="Howard J.C."/>
            <person name="Parkinson J."/>
            <person name="Roos D.S."/>
            <person name="Trees A.J."/>
            <person name="Berriman M."/>
            <person name="Pain A."/>
            <person name="Wastling J.M."/>
        </authorList>
    </citation>
    <scope>NUCLEOTIDE SEQUENCE [LARGE SCALE GENOMIC DNA]</scope>
    <source>
        <strain evidence="4">Liverpool</strain>
    </source>
</reference>
<dbReference type="InParanoid" id="F0VA54"/>
<reference evidence="3" key="4">
    <citation type="journal article" date="2015" name="PLoS ONE">
        <title>Comprehensive Evaluation of Toxoplasma gondii VEG and Neospora caninum LIV Genomes with Tachyzoite Stage Transcriptome and Proteome Defines Novel Transcript Features.</title>
        <authorList>
            <person name="Ramaprasad A."/>
            <person name="Mourier T."/>
            <person name="Naeem R."/>
            <person name="Malas T.B."/>
            <person name="Moussa E."/>
            <person name="Panigrahi A."/>
            <person name="Vermont S.J."/>
            <person name="Otto T.D."/>
            <person name="Wastling J."/>
            <person name="Pain A."/>
        </authorList>
    </citation>
    <scope>NUCLEOTIDE SEQUENCE</scope>
    <source>
        <strain evidence="3">Liverpool</strain>
    </source>
</reference>
<dbReference type="EMBL" id="FR823384">
    <property type="protein sequence ID" value="CBZ50543.1"/>
    <property type="molecule type" value="Genomic_DNA"/>
</dbReference>
<name>F0VA54_NEOCL</name>
<sequence>MARMQWESELQCLHRQRFLRKVLEDHEKRLGQVDLEELELFSALYFNVKFLQCTYDGHLLERLRAYEPELGTSHSKQNGDKEDMVVS</sequence>
<evidence type="ECO:0000313" key="4">
    <source>
        <dbReference type="Proteomes" id="UP000007494"/>
    </source>
</evidence>
<organism evidence="2 4">
    <name type="scientific">Neospora caninum (strain Liverpool)</name>
    <dbReference type="NCBI Taxonomy" id="572307"/>
    <lineage>
        <taxon>Eukaryota</taxon>
        <taxon>Sar</taxon>
        <taxon>Alveolata</taxon>
        <taxon>Apicomplexa</taxon>
        <taxon>Conoidasida</taxon>
        <taxon>Coccidia</taxon>
        <taxon>Eucoccidiorida</taxon>
        <taxon>Eimeriorina</taxon>
        <taxon>Sarcocystidae</taxon>
        <taxon>Neospora</taxon>
    </lineage>
</organism>
<dbReference type="InterPro" id="IPR021859">
    <property type="entry name" value="XTBD"/>
</dbReference>
<reference evidence="2" key="1">
    <citation type="submission" date="2011-02" db="EMBL/GenBank/DDBJ databases">
        <authorList>
            <person name="Aslett M."/>
        </authorList>
    </citation>
    <scope>NUCLEOTIDE SEQUENCE</scope>
    <source>
        <strain evidence="2">Liverpool</strain>
    </source>
</reference>
<accession>F0VA54</accession>